<dbReference type="PROSITE" id="PS00211">
    <property type="entry name" value="ABC_TRANSPORTER_1"/>
    <property type="match status" value="1"/>
</dbReference>
<protein>
    <submittedName>
        <fullName evidence="7">Heme ABC transporter ATP-binding protein</fullName>
    </submittedName>
</protein>
<keyword evidence="2" id="KW-0547">Nucleotide-binding</keyword>
<dbReference type="EMBL" id="CP027665">
    <property type="protein sequence ID" value="AVO39403.1"/>
    <property type="molecule type" value="Genomic_DNA"/>
</dbReference>
<reference evidence="8" key="1">
    <citation type="submission" date="2018-03" db="EMBL/GenBank/DDBJ databases">
        <title>Genomic analysis of the strain SH-1 isolated from shrimp intestine.</title>
        <authorList>
            <person name="Kim Y.-S."/>
            <person name="Kim S.-E."/>
            <person name="Kim K.-H."/>
        </authorList>
    </citation>
    <scope>NUCLEOTIDE SEQUENCE [LARGE SCALE GENOMIC DNA]</scope>
    <source>
        <strain evidence="8">SH-1</strain>
    </source>
</reference>
<dbReference type="KEGG" id="thas:C6Y53_18040"/>
<dbReference type="PANTHER" id="PTHR42794:SF1">
    <property type="entry name" value="HEMIN IMPORT ATP-BINDING PROTEIN HMUV"/>
    <property type="match status" value="1"/>
</dbReference>
<dbReference type="PROSITE" id="PS50893">
    <property type="entry name" value="ABC_TRANSPORTER_2"/>
    <property type="match status" value="1"/>
</dbReference>
<dbReference type="Pfam" id="PF00005">
    <property type="entry name" value="ABC_tran"/>
    <property type="match status" value="1"/>
</dbReference>
<evidence type="ECO:0000256" key="2">
    <source>
        <dbReference type="ARBA" id="ARBA00022741"/>
    </source>
</evidence>
<evidence type="ECO:0000313" key="7">
    <source>
        <dbReference type="EMBL" id="AVO39403.1"/>
    </source>
</evidence>
<dbReference type="Gene3D" id="3.40.50.300">
    <property type="entry name" value="P-loop containing nucleotide triphosphate hydrolases"/>
    <property type="match status" value="1"/>
</dbReference>
<dbReference type="AlphaFoldDB" id="A0A2S0MUM9"/>
<dbReference type="CDD" id="cd03214">
    <property type="entry name" value="ABC_Iron-Siderophores_B12_Hemin"/>
    <property type="match status" value="1"/>
</dbReference>
<keyword evidence="4" id="KW-1278">Translocase</keyword>
<dbReference type="RefSeq" id="WP_106473707.1">
    <property type="nucleotide sequence ID" value="NZ_CP027665.1"/>
</dbReference>
<evidence type="ECO:0000313" key="8">
    <source>
        <dbReference type="Proteomes" id="UP000237655"/>
    </source>
</evidence>
<dbReference type="GO" id="GO:0005524">
    <property type="term" value="F:ATP binding"/>
    <property type="evidence" value="ECO:0007669"/>
    <property type="project" value="UniProtKB-KW"/>
</dbReference>
<evidence type="ECO:0000259" key="6">
    <source>
        <dbReference type="PROSITE" id="PS50893"/>
    </source>
</evidence>
<dbReference type="Proteomes" id="UP000237655">
    <property type="component" value="Chromosome"/>
</dbReference>
<organism evidence="7 8">
    <name type="scientific">Pukyongiella litopenaei</name>
    <dbReference type="NCBI Taxonomy" id="2605946"/>
    <lineage>
        <taxon>Bacteria</taxon>
        <taxon>Pseudomonadati</taxon>
        <taxon>Pseudomonadota</taxon>
        <taxon>Alphaproteobacteria</taxon>
        <taxon>Rhodobacterales</taxon>
        <taxon>Paracoccaceae</taxon>
        <taxon>Pukyongiella</taxon>
    </lineage>
</organism>
<dbReference type="GO" id="GO:0016887">
    <property type="term" value="F:ATP hydrolysis activity"/>
    <property type="evidence" value="ECO:0007669"/>
    <property type="project" value="InterPro"/>
</dbReference>
<dbReference type="PANTHER" id="PTHR42794">
    <property type="entry name" value="HEMIN IMPORT ATP-BINDING PROTEIN HMUV"/>
    <property type="match status" value="1"/>
</dbReference>
<gene>
    <name evidence="7" type="ORF">C6Y53_18040</name>
</gene>
<dbReference type="NCBIfam" id="NF010068">
    <property type="entry name" value="PRK13548.1"/>
    <property type="match status" value="1"/>
</dbReference>
<keyword evidence="3 7" id="KW-0067">ATP-binding</keyword>
<keyword evidence="1" id="KW-0813">Transport</keyword>
<dbReference type="InterPro" id="IPR017871">
    <property type="entry name" value="ABC_transporter-like_CS"/>
</dbReference>
<dbReference type="InterPro" id="IPR003593">
    <property type="entry name" value="AAA+_ATPase"/>
</dbReference>
<evidence type="ECO:0000256" key="1">
    <source>
        <dbReference type="ARBA" id="ARBA00022448"/>
    </source>
</evidence>
<evidence type="ECO:0000256" key="5">
    <source>
        <dbReference type="ARBA" id="ARBA00037066"/>
    </source>
</evidence>
<feature type="domain" description="ABC transporter" evidence="6">
    <location>
        <begin position="2"/>
        <end position="236"/>
    </location>
</feature>
<proteinExistence type="predicted"/>
<dbReference type="SMART" id="SM00382">
    <property type="entry name" value="AAA"/>
    <property type="match status" value="1"/>
</dbReference>
<accession>A0A2S0MUM9</accession>
<name>A0A2S0MUM9_9RHOB</name>
<dbReference type="SUPFAM" id="SSF52540">
    <property type="entry name" value="P-loop containing nucleoside triphosphate hydrolases"/>
    <property type="match status" value="1"/>
</dbReference>
<comment type="function">
    <text evidence="5">Part of the ABC transporter complex HmuTUV involved in hemin import. Responsible for energy coupling to the transport system.</text>
</comment>
<sequence>MLSANAIAYHNRGKTVLQGVDFTARPGEVTAVVGPSGAGKTTLLKMLSGDLSGTGRITLNGRDIATTPLSDLARMRAVLPQATPLAFPFTVIEVVRLGAAQATDANRIARLALRHVGLAGFEARYYQELSGGEQQRVQLARVLSQVWDPVGNGTPRWLLLDEPVSSLDIGHQLQVMEILRDFARRGGGVVAVMHDLNLTAMVADSVALFRGGRLVLQAPPAEVFTDDRLSHAYGCELRVSRAPRDCAYVLPQVATAAIA</sequence>
<keyword evidence="8" id="KW-1185">Reference proteome</keyword>
<evidence type="ECO:0000256" key="4">
    <source>
        <dbReference type="ARBA" id="ARBA00022967"/>
    </source>
</evidence>
<dbReference type="InterPro" id="IPR003439">
    <property type="entry name" value="ABC_transporter-like_ATP-bd"/>
</dbReference>
<dbReference type="InterPro" id="IPR027417">
    <property type="entry name" value="P-loop_NTPase"/>
</dbReference>
<evidence type="ECO:0000256" key="3">
    <source>
        <dbReference type="ARBA" id="ARBA00022840"/>
    </source>
</evidence>